<proteinExistence type="predicted"/>
<dbReference type="EMBL" id="JADGJW010001410">
    <property type="protein sequence ID" value="KAJ3203571.1"/>
    <property type="molecule type" value="Genomic_DNA"/>
</dbReference>
<reference evidence="1" key="1">
    <citation type="submission" date="2020-05" db="EMBL/GenBank/DDBJ databases">
        <title>Phylogenomic resolution of chytrid fungi.</title>
        <authorList>
            <person name="Stajich J.E."/>
            <person name="Amses K."/>
            <person name="Simmons R."/>
            <person name="Seto K."/>
            <person name="Myers J."/>
            <person name="Bonds A."/>
            <person name="Quandt C.A."/>
            <person name="Barry K."/>
            <person name="Liu P."/>
            <person name="Grigoriev I."/>
            <person name="Longcore J.E."/>
            <person name="James T.Y."/>
        </authorList>
    </citation>
    <scope>NUCLEOTIDE SEQUENCE</scope>
    <source>
        <strain evidence="1">JEL0476</strain>
    </source>
</reference>
<dbReference type="SUPFAM" id="SSF51445">
    <property type="entry name" value="(Trans)glycosidases"/>
    <property type="match status" value="1"/>
</dbReference>
<organism evidence="1 2">
    <name type="scientific">Clydaea vesicula</name>
    <dbReference type="NCBI Taxonomy" id="447962"/>
    <lineage>
        <taxon>Eukaryota</taxon>
        <taxon>Fungi</taxon>
        <taxon>Fungi incertae sedis</taxon>
        <taxon>Chytridiomycota</taxon>
        <taxon>Chytridiomycota incertae sedis</taxon>
        <taxon>Chytridiomycetes</taxon>
        <taxon>Lobulomycetales</taxon>
        <taxon>Lobulomycetaceae</taxon>
        <taxon>Clydaea</taxon>
    </lineage>
</organism>
<protein>
    <recommendedName>
        <fullName evidence="3">Beta-glucuronidase C-terminal domain-containing protein</fullName>
    </recommendedName>
</protein>
<evidence type="ECO:0000313" key="1">
    <source>
        <dbReference type="EMBL" id="KAJ3203571.1"/>
    </source>
</evidence>
<comment type="caution">
    <text evidence="1">The sequence shown here is derived from an EMBL/GenBank/DDBJ whole genome shotgun (WGS) entry which is preliminary data.</text>
</comment>
<dbReference type="Gene3D" id="3.20.20.80">
    <property type="entry name" value="Glycosidases"/>
    <property type="match status" value="1"/>
</dbReference>
<dbReference type="AlphaFoldDB" id="A0AAD5TVL9"/>
<dbReference type="InterPro" id="IPR052974">
    <property type="entry name" value="GH79_Enzymes"/>
</dbReference>
<feature type="non-terminal residue" evidence="1">
    <location>
        <position position="528"/>
    </location>
</feature>
<accession>A0AAD5TVL9</accession>
<dbReference type="Gene3D" id="2.60.40.1180">
    <property type="entry name" value="Golgi alpha-mannosidase II"/>
    <property type="match status" value="1"/>
</dbReference>
<dbReference type="InterPro" id="IPR017853">
    <property type="entry name" value="GH"/>
</dbReference>
<keyword evidence="2" id="KW-1185">Reference proteome</keyword>
<evidence type="ECO:0008006" key="3">
    <source>
        <dbReference type="Google" id="ProtNLM"/>
    </source>
</evidence>
<sequence length="528" mass="56979">MLILFKTKAIEWFGINDFFLDKPFQKRTPDQHKPTAAVLNPAAIQLIENLATLTPSNVEKTRLLIRIGAKSTTDLWYTGLGPVPPFKDAVLISDYDLKILDLVANLTGCQFSLGLSMRSSDISQNHIDTFVQAIRATITPSNIQSFELGNEPDHYVKNSLRPNGTYSPAVFFKENQDMVTYTSNLYPGAKFTGPSHAFSWDEDGTLNKFITQFAGQMTYFSYHKYELRGCASSNSLSSLMSQPKDAASYKIYSSAKDTLQATGKPGKIIWNEAGTASCGGVEGISNAFASGLWTLDSGFLTSTIGVDHQLLSGTPQALYGPIRRNKLSFTVEATYYGMFLFKLANKGDAVTVYQQPFSGGGNTKIYVSNNSENMKTITIINKNMKSSASSLTLNFKVDPAIFKFATSLVMSSPGGAADITAKTTIGGLSFDTVTGLLSIGTSTEAKVPVSEGAFSVTVEPETAMAIRISNTEYKFMDDIKLIKHIFAVNESDTTSVTGIKGPSAGTTVDANNTGSKSGALTNSFGLLS</sequence>
<dbReference type="PANTHER" id="PTHR36183:SF2">
    <property type="entry name" value="BETA-GLUCURONIDASE C-TERMINAL DOMAIN-CONTAINING PROTEIN"/>
    <property type="match status" value="1"/>
</dbReference>
<name>A0AAD5TVL9_9FUNG</name>
<evidence type="ECO:0000313" key="2">
    <source>
        <dbReference type="Proteomes" id="UP001211065"/>
    </source>
</evidence>
<dbReference type="Proteomes" id="UP001211065">
    <property type="component" value="Unassembled WGS sequence"/>
</dbReference>
<dbReference type="PANTHER" id="PTHR36183">
    <property type="entry name" value="BETA-GLUCURONIDASE"/>
    <property type="match status" value="1"/>
</dbReference>
<gene>
    <name evidence="1" type="ORF">HK099_001472</name>
</gene>
<dbReference type="InterPro" id="IPR013780">
    <property type="entry name" value="Glyco_hydro_b"/>
</dbReference>